<protein>
    <submittedName>
        <fullName evidence="1">Uncharacterized protein</fullName>
    </submittedName>
</protein>
<name>A0A0C9MCC0_9FUNG</name>
<dbReference type="AlphaFoldDB" id="A0A0C9MCC0"/>
<reference evidence="1" key="1">
    <citation type="submission" date="2014-09" db="EMBL/GenBank/DDBJ databases">
        <title>Draft genome sequence of an oleaginous Mucoromycotina fungus Mucor ambiguus NBRC6742.</title>
        <authorList>
            <person name="Takeda I."/>
            <person name="Yamane N."/>
            <person name="Morita T."/>
            <person name="Tamano K."/>
            <person name="Machida M."/>
            <person name="Baker S."/>
            <person name="Koike H."/>
        </authorList>
    </citation>
    <scope>NUCLEOTIDE SEQUENCE</scope>
    <source>
        <strain evidence="1">NBRC 6742</strain>
    </source>
</reference>
<dbReference type="OrthoDB" id="10327413at2759"/>
<accession>A0A0C9MCC0</accession>
<evidence type="ECO:0000313" key="2">
    <source>
        <dbReference type="Proteomes" id="UP000053815"/>
    </source>
</evidence>
<proteinExistence type="predicted"/>
<dbReference type="Proteomes" id="UP000053815">
    <property type="component" value="Unassembled WGS sequence"/>
</dbReference>
<keyword evidence="2" id="KW-1185">Reference proteome</keyword>
<dbReference type="EMBL" id="DF836290">
    <property type="protein sequence ID" value="GAN00587.1"/>
    <property type="molecule type" value="Genomic_DNA"/>
</dbReference>
<evidence type="ECO:0000313" key="1">
    <source>
        <dbReference type="EMBL" id="GAN00587.1"/>
    </source>
</evidence>
<sequence>MSNPDTSLDAVKEAEASLAKLTMEEKLSHLSPDIVSLYTLNIKRLKISGITPLSAERAIRDEGQVRAEHLLTDYYYCHSKSFKFTRKHQVVVETTSHSPQKSTKKLAHLE</sequence>
<organism evidence="1">
    <name type="scientific">Mucor ambiguus</name>
    <dbReference type="NCBI Taxonomy" id="91626"/>
    <lineage>
        <taxon>Eukaryota</taxon>
        <taxon>Fungi</taxon>
        <taxon>Fungi incertae sedis</taxon>
        <taxon>Mucoromycota</taxon>
        <taxon>Mucoromycotina</taxon>
        <taxon>Mucoromycetes</taxon>
        <taxon>Mucorales</taxon>
        <taxon>Mucorineae</taxon>
        <taxon>Mucoraceae</taxon>
        <taxon>Mucor</taxon>
    </lineage>
</organism>
<gene>
    <name evidence="1" type="ORF">MAM1_0001c00009</name>
</gene>